<proteinExistence type="predicted"/>
<evidence type="ECO:0008006" key="2">
    <source>
        <dbReference type="Google" id="ProtNLM"/>
    </source>
</evidence>
<accession>A0A1X7TB01</accession>
<dbReference type="EnsemblMetazoa" id="Aqu2.1.11620_001">
    <property type="protein sequence ID" value="Aqu2.1.11620_001"/>
    <property type="gene ID" value="Aqu2.1.11620"/>
</dbReference>
<reference evidence="1" key="1">
    <citation type="submission" date="2017-05" db="UniProtKB">
        <authorList>
            <consortium name="EnsemblMetazoa"/>
        </authorList>
    </citation>
    <scope>IDENTIFICATION</scope>
</reference>
<dbReference type="PANTHER" id="PTHR11439:SF483">
    <property type="entry name" value="PEPTIDE SYNTHASE GLIP-LIKE, PUTATIVE (AFU_ORTHOLOGUE AFUA_3G12920)-RELATED"/>
    <property type="match status" value="1"/>
</dbReference>
<evidence type="ECO:0000313" key="1">
    <source>
        <dbReference type="EnsemblMetazoa" id="Aqu2.1.11620_001"/>
    </source>
</evidence>
<dbReference type="InParanoid" id="A0A1X7TB01"/>
<sequence length="159" mass="17935">MKKKDACGYIRDSTLAHFWKGNLFMMSGGAVSWLSRKQPVVALSTTETEYIALSLATQEATWLKRLLSDIATGPSKLVTINEDNQGTIAVAKNPVSHARTKHIDIKYHYVREALQNGTIDLVYCPTENMIADIFTKPLSRNRFEILRTEMGLVFLQETK</sequence>
<dbReference type="CDD" id="cd09272">
    <property type="entry name" value="RNase_HI_RT_Ty1"/>
    <property type="match status" value="1"/>
</dbReference>
<dbReference type="STRING" id="400682.A0A1X7TB01"/>
<dbReference type="eggNOG" id="KOG0017">
    <property type="taxonomic scope" value="Eukaryota"/>
</dbReference>
<organism evidence="1">
    <name type="scientific">Amphimedon queenslandica</name>
    <name type="common">Sponge</name>
    <dbReference type="NCBI Taxonomy" id="400682"/>
    <lineage>
        <taxon>Eukaryota</taxon>
        <taxon>Metazoa</taxon>
        <taxon>Porifera</taxon>
        <taxon>Demospongiae</taxon>
        <taxon>Heteroscleromorpha</taxon>
        <taxon>Haplosclerida</taxon>
        <taxon>Niphatidae</taxon>
        <taxon>Amphimedon</taxon>
    </lineage>
</organism>
<dbReference type="AlphaFoldDB" id="A0A1X7TB01"/>
<name>A0A1X7TB01_AMPQE</name>
<dbReference type="PANTHER" id="PTHR11439">
    <property type="entry name" value="GAG-POL-RELATED RETROTRANSPOSON"/>
    <property type="match status" value="1"/>
</dbReference>
<protein>
    <recommendedName>
        <fullName evidence="2">Reverse transcriptase Ty1/copia-type domain-containing protein</fullName>
    </recommendedName>
</protein>